<dbReference type="InterPro" id="IPR043519">
    <property type="entry name" value="NT_sf"/>
</dbReference>
<evidence type="ECO:0000313" key="5">
    <source>
        <dbReference type="Proteomes" id="UP000287224"/>
    </source>
</evidence>
<dbReference type="EMBL" id="BIFQ01000002">
    <property type="protein sequence ID" value="GCE08322.1"/>
    <property type="molecule type" value="Genomic_DNA"/>
</dbReference>
<comment type="caution">
    <text evidence="4">The sequence shown here is derived from an EMBL/GenBank/DDBJ whole genome shotgun (WGS) entry which is preliminary data.</text>
</comment>
<dbReference type="InterPro" id="IPR025184">
    <property type="entry name" value="AadA_C"/>
</dbReference>
<feature type="domain" description="Adenylyltransferase AadA C-terminal" evidence="3">
    <location>
        <begin position="160"/>
        <end position="239"/>
    </location>
</feature>
<gene>
    <name evidence="4" type="ORF">KDAU_56510</name>
</gene>
<evidence type="ECO:0000313" key="4">
    <source>
        <dbReference type="EMBL" id="GCE08322.1"/>
    </source>
</evidence>
<dbReference type="GO" id="GO:0016779">
    <property type="term" value="F:nucleotidyltransferase activity"/>
    <property type="evidence" value="ECO:0007669"/>
    <property type="project" value="UniProtKB-KW"/>
</dbReference>
<evidence type="ECO:0000256" key="1">
    <source>
        <dbReference type="ARBA" id="ARBA00022679"/>
    </source>
</evidence>
<dbReference type="InterPro" id="IPR002934">
    <property type="entry name" value="Polymerase_NTP_transf_dom"/>
</dbReference>
<reference evidence="5" key="1">
    <citation type="submission" date="2018-12" db="EMBL/GenBank/DDBJ databases">
        <title>Tengunoibacter tsumagoiensis gen. nov., sp. nov., Dictyobacter kobayashii sp. nov., D. alpinus sp. nov., and D. joshuensis sp. nov. and description of Dictyobacteraceae fam. nov. within the order Ktedonobacterales isolated from Tengu-no-mugimeshi.</title>
        <authorList>
            <person name="Wang C.M."/>
            <person name="Zheng Y."/>
            <person name="Sakai Y."/>
            <person name="Toyoda A."/>
            <person name="Minakuchi Y."/>
            <person name="Abe K."/>
            <person name="Yokota A."/>
            <person name="Yabe S."/>
        </authorList>
    </citation>
    <scope>NUCLEOTIDE SEQUENCE [LARGE SCALE GENOMIC DNA]</scope>
    <source>
        <strain evidence="5">S-27</strain>
    </source>
</reference>
<evidence type="ECO:0000259" key="2">
    <source>
        <dbReference type="Pfam" id="PF01909"/>
    </source>
</evidence>
<dbReference type="SUPFAM" id="SSF81301">
    <property type="entry name" value="Nucleotidyltransferase"/>
    <property type="match status" value="1"/>
</dbReference>
<keyword evidence="5" id="KW-1185">Reference proteome</keyword>
<dbReference type="Pfam" id="PF01909">
    <property type="entry name" value="NTP_transf_2"/>
    <property type="match status" value="1"/>
</dbReference>
<evidence type="ECO:0000259" key="3">
    <source>
        <dbReference type="Pfam" id="PF13427"/>
    </source>
</evidence>
<keyword evidence="4" id="KW-0548">Nucleotidyltransferase</keyword>
<feature type="domain" description="Polymerase nucleotidyl transferase" evidence="2">
    <location>
        <begin position="17"/>
        <end position="76"/>
    </location>
</feature>
<name>A0A401ZN90_9CHLR</name>
<keyword evidence="1 4" id="KW-0808">Transferase</keyword>
<accession>A0A401ZN90</accession>
<dbReference type="AlphaFoldDB" id="A0A401ZN90"/>
<dbReference type="Gene3D" id="3.30.460.10">
    <property type="entry name" value="Beta Polymerase, domain 2"/>
    <property type="match status" value="1"/>
</dbReference>
<dbReference type="RefSeq" id="WP_126600803.1">
    <property type="nucleotide sequence ID" value="NZ_BIFQ01000002.1"/>
</dbReference>
<dbReference type="Pfam" id="PF13427">
    <property type="entry name" value="AadA_C"/>
    <property type="match status" value="1"/>
</dbReference>
<dbReference type="OrthoDB" id="5643411at2"/>
<sequence>MDYNWTNCSKVVKAEVKTVLEEFQRILGDNLLGIYLGGSLAAGGFNPERSDINLLVVTARELEAENKRKIIGLLLRVSRTPAPLDITFVVEQAIHNLPQPRPVDWHYDESLREDYKRALHNTGDTQWNGTTPPSDHLIIELAALRQYGICLYGKPVAEAIPEVPGEVFRGALIHYLQDIKAHPLRDPISFVLDTSRGLAYLREGLFLSKRDGSIWGLTHLPEQYRPLLQQVQAIYQNGRLGRPVGRAAFESFTTLLQDLS</sequence>
<organism evidence="4 5">
    <name type="scientific">Dictyobacter aurantiacus</name>
    <dbReference type="NCBI Taxonomy" id="1936993"/>
    <lineage>
        <taxon>Bacteria</taxon>
        <taxon>Bacillati</taxon>
        <taxon>Chloroflexota</taxon>
        <taxon>Ktedonobacteria</taxon>
        <taxon>Ktedonobacterales</taxon>
        <taxon>Dictyobacteraceae</taxon>
        <taxon>Dictyobacter</taxon>
    </lineage>
</organism>
<protein>
    <submittedName>
        <fullName evidence="4">Streptomycin 3''-adenylyltransferase</fullName>
    </submittedName>
</protein>
<dbReference type="Proteomes" id="UP000287224">
    <property type="component" value="Unassembled WGS sequence"/>
</dbReference>
<proteinExistence type="predicted"/>
<dbReference type="CDD" id="cd05403">
    <property type="entry name" value="NT_KNTase_like"/>
    <property type="match status" value="1"/>
</dbReference>